<sequence>MNWLGVAVAAVVYYALGALWFGPLFGRAWDRSIGHDRAQTGGRFPLSYYVVPLCCSAVTTIVISLVLDAIDADAVATGVLVGLGVGLASAAASLTNALTPHTPQPFVFGVVTASYHLTGATVAGAILGAG</sequence>
<keyword evidence="3" id="KW-1185">Reference proteome</keyword>
<reference evidence="2 3" key="1">
    <citation type="submission" date="2023-10" db="EMBL/GenBank/DDBJ databases">
        <title>Development of a sustainable strategy for remediation of hydrocarbon-contaminated territories based on the waste exchange concept.</title>
        <authorList>
            <person name="Krivoruchko A."/>
        </authorList>
    </citation>
    <scope>NUCLEOTIDE SEQUENCE [LARGE SCALE GENOMIC DNA]</scope>
    <source>
        <strain evidence="2 3">IEGM 1327</strain>
    </source>
</reference>
<keyword evidence="1" id="KW-0812">Transmembrane</keyword>
<dbReference type="Proteomes" id="UP001186104">
    <property type="component" value="Unassembled WGS sequence"/>
</dbReference>
<feature type="transmembrane region" description="Helical" evidence="1">
    <location>
        <begin position="106"/>
        <end position="129"/>
    </location>
</feature>
<evidence type="ECO:0000313" key="3">
    <source>
        <dbReference type="Proteomes" id="UP001186104"/>
    </source>
</evidence>
<proteinExistence type="predicted"/>
<accession>A0ABU4D828</accession>
<keyword evidence="1" id="KW-1133">Transmembrane helix</keyword>
<dbReference type="RefSeq" id="WP_317534281.1">
    <property type="nucleotide sequence ID" value="NZ_JAWLKF010000022.1"/>
</dbReference>
<organism evidence="2 3">
    <name type="scientific">Rhodococcus cerastii</name>
    <dbReference type="NCBI Taxonomy" id="908616"/>
    <lineage>
        <taxon>Bacteria</taxon>
        <taxon>Bacillati</taxon>
        <taxon>Actinomycetota</taxon>
        <taxon>Actinomycetes</taxon>
        <taxon>Mycobacteriales</taxon>
        <taxon>Nocardiaceae</taxon>
        <taxon>Rhodococcus</taxon>
    </lineage>
</organism>
<dbReference type="EMBL" id="JAWLKF010000022">
    <property type="protein sequence ID" value="MDV6305561.1"/>
    <property type="molecule type" value="Genomic_DNA"/>
</dbReference>
<gene>
    <name evidence="2" type="ORF">R3P93_23590</name>
</gene>
<dbReference type="Pfam" id="PF08570">
    <property type="entry name" value="DUF1761"/>
    <property type="match status" value="1"/>
</dbReference>
<feature type="transmembrane region" description="Helical" evidence="1">
    <location>
        <begin position="46"/>
        <end position="67"/>
    </location>
</feature>
<evidence type="ECO:0000256" key="1">
    <source>
        <dbReference type="SAM" id="Phobius"/>
    </source>
</evidence>
<feature type="transmembrane region" description="Helical" evidence="1">
    <location>
        <begin position="73"/>
        <end position="94"/>
    </location>
</feature>
<comment type="caution">
    <text evidence="2">The sequence shown here is derived from an EMBL/GenBank/DDBJ whole genome shotgun (WGS) entry which is preliminary data.</text>
</comment>
<protein>
    <submittedName>
        <fullName evidence="2">DUF1761 domain-containing protein</fullName>
    </submittedName>
</protein>
<name>A0ABU4D828_9NOCA</name>
<feature type="transmembrane region" description="Helical" evidence="1">
    <location>
        <begin position="6"/>
        <end position="25"/>
    </location>
</feature>
<dbReference type="InterPro" id="IPR013879">
    <property type="entry name" value="DUF1761"/>
</dbReference>
<keyword evidence="1" id="KW-0472">Membrane</keyword>
<evidence type="ECO:0000313" key="2">
    <source>
        <dbReference type="EMBL" id="MDV6305561.1"/>
    </source>
</evidence>